<gene>
    <name evidence="1" type="ORF">ACFOUY_02730</name>
</gene>
<sequence length="60" mass="6813">LRLKVEGIKVEGFMCPNLSFVSASLVKNCGLEPFPVSLILQVPRGVFFFLNYVNVYYLSR</sequence>
<proteinExistence type="predicted"/>
<comment type="caution">
    <text evidence="1">The sequence shown here is derived from an EMBL/GenBank/DDBJ whole genome shotgun (WGS) entry which is preliminary data.</text>
</comment>
<dbReference type="Proteomes" id="UP001595792">
    <property type="component" value="Unassembled WGS sequence"/>
</dbReference>
<dbReference type="RefSeq" id="WP_378958918.1">
    <property type="nucleotide sequence ID" value="NZ_JBHSBY010000017.1"/>
</dbReference>
<evidence type="ECO:0000313" key="2">
    <source>
        <dbReference type="Proteomes" id="UP001595792"/>
    </source>
</evidence>
<organism evidence="1 2">
    <name type="scientific">Pedobacter jamesrossensis</name>
    <dbReference type="NCBI Taxonomy" id="1908238"/>
    <lineage>
        <taxon>Bacteria</taxon>
        <taxon>Pseudomonadati</taxon>
        <taxon>Bacteroidota</taxon>
        <taxon>Sphingobacteriia</taxon>
        <taxon>Sphingobacteriales</taxon>
        <taxon>Sphingobacteriaceae</taxon>
        <taxon>Pedobacter</taxon>
    </lineage>
</organism>
<name>A0ABV8NFV6_9SPHI</name>
<feature type="non-terminal residue" evidence="1">
    <location>
        <position position="1"/>
    </location>
</feature>
<reference evidence="2" key="1">
    <citation type="journal article" date="2019" name="Int. J. Syst. Evol. Microbiol.">
        <title>The Global Catalogue of Microorganisms (GCM) 10K type strain sequencing project: providing services to taxonomists for standard genome sequencing and annotation.</title>
        <authorList>
            <consortium name="The Broad Institute Genomics Platform"/>
            <consortium name="The Broad Institute Genome Sequencing Center for Infectious Disease"/>
            <person name="Wu L."/>
            <person name="Ma J."/>
        </authorList>
    </citation>
    <scope>NUCLEOTIDE SEQUENCE [LARGE SCALE GENOMIC DNA]</scope>
    <source>
        <strain evidence="2">CCM 8689</strain>
    </source>
</reference>
<evidence type="ECO:0000313" key="1">
    <source>
        <dbReference type="EMBL" id="MFC4195611.1"/>
    </source>
</evidence>
<protein>
    <submittedName>
        <fullName evidence="1">Uncharacterized protein</fullName>
    </submittedName>
</protein>
<accession>A0ABV8NFV6</accession>
<keyword evidence="2" id="KW-1185">Reference proteome</keyword>
<dbReference type="EMBL" id="JBHSBY010000017">
    <property type="protein sequence ID" value="MFC4195611.1"/>
    <property type="molecule type" value="Genomic_DNA"/>
</dbReference>